<dbReference type="InParanoid" id="A0A316VDQ9"/>
<keyword evidence="3" id="KW-1185">Reference proteome</keyword>
<name>A0A316VDQ9_9BASI</name>
<feature type="compositionally biased region" description="Basic and acidic residues" evidence="1">
    <location>
        <begin position="41"/>
        <end position="51"/>
    </location>
</feature>
<sequence>MKKEAVTNSANACENASQSHSKTETTIEKLSQLLQSCPASEELKSTWERPKKPSMPLSKASASPDPRLGDLHAVLQSGRSVVRGANKDRGIPMWIVIRMCKASWHKDGTWPLMGSDEIENQTQTKSVNQDTIQRVRSIHPSALIIQAEQNDHTTTKAVDAAFPQKNGGPPIRIEPSADEIAEAYRRRGIFVEQVSKVRDEDW</sequence>
<feature type="compositionally biased region" description="Polar residues" evidence="1">
    <location>
        <begin position="1"/>
        <end position="20"/>
    </location>
</feature>
<feature type="region of interest" description="Disordered" evidence="1">
    <location>
        <begin position="1"/>
        <end position="65"/>
    </location>
</feature>
<reference evidence="2 3" key="1">
    <citation type="journal article" date="2018" name="Mol. Biol. Evol.">
        <title>Broad Genomic Sampling Reveals a Smut Pathogenic Ancestry of the Fungal Clade Ustilaginomycotina.</title>
        <authorList>
            <person name="Kijpornyongpan T."/>
            <person name="Mondo S.J."/>
            <person name="Barry K."/>
            <person name="Sandor L."/>
            <person name="Lee J."/>
            <person name="Lipzen A."/>
            <person name="Pangilinan J."/>
            <person name="LaButti K."/>
            <person name="Hainaut M."/>
            <person name="Henrissat B."/>
            <person name="Grigoriev I.V."/>
            <person name="Spatafora J.W."/>
            <person name="Aime M.C."/>
        </authorList>
    </citation>
    <scope>NUCLEOTIDE SEQUENCE [LARGE SCALE GENOMIC DNA]</scope>
    <source>
        <strain evidence="2 3">MCA 3882</strain>
    </source>
</reference>
<evidence type="ECO:0000313" key="2">
    <source>
        <dbReference type="EMBL" id="PWN35712.1"/>
    </source>
</evidence>
<protein>
    <submittedName>
        <fullName evidence="2">Uncharacterized protein</fullName>
    </submittedName>
</protein>
<dbReference type="Proteomes" id="UP000245771">
    <property type="component" value="Unassembled WGS sequence"/>
</dbReference>
<dbReference type="RefSeq" id="XP_025356014.1">
    <property type="nucleotide sequence ID" value="XM_025498806.1"/>
</dbReference>
<organism evidence="2 3">
    <name type="scientific">Meira miltonrushii</name>
    <dbReference type="NCBI Taxonomy" id="1280837"/>
    <lineage>
        <taxon>Eukaryota</taxon>
        <taxon>Fungi</taxon>
        <taxon>Dikarya</taxon>
        <taxon>Basidiomycota</taxon>
        <taxon>Ustilaginomycotina</taxon>
        <taxon>Exobasidiomycetes</taxon>
        <taxon>Exobasidiales</taxon>
        <taxon>Brachybasidiaceae</taxon>
        <taxon>Meira</taxon>
    </lineage>
</organism>
<dbReference type="OrthoDB" id="3366194at2759"/>
<feature type="compositionally biased region" description="Polar residues" evidence="1">
    <location>
        <begin position="28"/>
        <end position="38"/>
    </location>
</feature>
<dbReference type="AlphaFoldDB" id="A0A316VDQ9"/>
<evidence type="ECO:0000256" key="1">
    <source>
        <dbReference type="SAM" id="MobiDB-lite"/>
    </source>
</evidence>
<dbReference type="EMBL" id="KZ819603">
    <property type="protein sequence ID" value="PWN35712.1"/>
    <property type="molecule type" value="Genomic_DNA"/>
</dbReference>
<proteinExistence type="predicted"/>
<evidence type="ECO:0000313" key="3">
    <source>
        <dbReference type="Proteomes" id="UP000245771"/>
    </source>
</evidence>
<accession>A0A316VDQ9</accession>
<dbReference type="GeneID" id="37020587"/>
<gene>
    <name evidence="2" type="ORF">FA14DRAFT_160748</name>
</gene>